<organism evidence="2 3">
    <name type="scientific">Digitaria exilis</name>
    <dbReference type="NCBI Taxonomy" id="1010633"/>
    <lineage>
        <taxon>Eukaryota</taxon>
        <taxon>Viridiplantae</taxon>
        <taxon>Streptophyta</taxon>
        <taxon>Embryophyta</taxon>
        <taxon>Tracheophyta</taxon>
        <taxon>Spermatophyta</taxon>
        <taxon>Magnoliopsida</taxon>
        <taxon>Liliopsida</taxon>
        <taxon>Poales</taxon>
        <taxon>Poaceae</taxon>
        <taxon>PACMAD clade</taxon>
        <taxon>Panicoideae</taxon>
        <taxon>Panicodae</taxon>
        <taxon>Paniceae</taxon>
        <taxon>Anthephorinae</taxon>
        <taxon>Digitaria</taxon>
    </lineage>
</organism>
<evidence type="ECO:0000313" key="3">
    <source>
        <dbReference type="Proteomes" id="UP000636709"/>
    </source>
</evidence>
<sequence length="72" mass="8010">MVLRACRKTVIIGVEYEHPTNKCRRAVQKSDMVCICRTLSIEEEYFVSAAKLVLLVRECGKPVPPGTPCGSK</sequence>
<feature type="domain" description="Bifunctional inhibitor/plant lipid transfer protein/seed storage helical" evidence="1">
    <location>
        <begin position="3"/>
        <end position="69"/>
    </location>
</feature>
<protein>
    <recommendedName>
        <fullName evidence="1">Bifunctional inhibitor/plant lipid transfer protein/seed storage helical domain-containing protein</fullName>
    </recommendedName>
</protein>
<dbReference type="OrthoDB" id="635304at2759"/>
<dbReference type="InterPro" id="IPR036312">
    <property type="entry name" value="Bifun_inhib/LTP/seed_sf"/>
</dbReference>
<accession>A0A835KSL5</accession>
<gene>
    <name evidence="2" type="ORF">HU200_005801</name>
</gene>
<reference evidence="2" key="1">
    <citation type="submission" date="2020-07" db="EMBL/GenBank/DDBJ databases">
        <title>Genome sequence and genetic diversity analysis of an under-domesticated orphan crop, white fonio (Digitaria exilis).</title>
        <authorList>
            <person name="Bennetzen J.L."/>
            <person name="Chen S."/>
            <person name="Ma X."/>
            <person name="Wang X."/>
            <person name="Yssel A.E.J."/>
            <person name="Chaluvadi S.R."/>
            <person name="Johnson M."/>
            <person name="Gangashetty P."/>
            <person name="Hamidou F."/>
            <person name="Sanogo M.D."/>
            <person name="Zwaenepoel A."/>
            <person name="Wallace J."/>
            <person name="Van De Peer Y."/>
            <person name="Van Deynze A."/>
        </authorList>
    </citation>
    <scope>NUCLEOTIDE SEQUENCE</scope>
    <source>
        <tissue evidence="2">Leaves</tissue>
    </source>
</reference>
<keyword evidence="3" id="KW-1185">Reference proteome</keyword>
<dbReference type="Gene3D" id="1.10.110.10">
    <property type="entry name" value="Plant lipid-transfer and hydrophobic proteins"/>
    <property type="match status" value="1"/>
</dbReference>
<name>A0A835KSL5_9POAL</name>
<comment type="caution">
    <text evidence="2">The sequence shown here is derived from an EMBL/GenBank/DDBJ whole genome shotgun (WGS) entry which is preliminary data.</text>
</comment>
<dbReference type="Pfam" id="PF14368">
    <property type="entry name" value="LTP_2"/>
    <property type="match status" value="1"/>
</dbReference>
<dbReference type="InterPro" id="IPR016140">
    <property type="entry name" value="Bifunc_inhib/LTP/seed_store"/>
</dbReference>
<dbReference type="PANTHER" id="PTHR33286:SF44">
    <property type="entry name" value="5A2 PROTEIN"/>
    <property type="match status" value="1"/>
</dbReference>
<dbReference type="EMBL" id="JACEFO010000402">
    <property type="protein sequence ID" value="KAF8772397.1"/>
    <property type="molecule type" value="Genomic_DNA"/>
</dbReference>
<dbReference type="SUPFAM" id="SSF47699">
    <property type="entry name" value="Bifunctional inhibitor/lipid-transfer protein/seed storage 2S albumin"/>
    <property type="match status" value="1"/>
</dbReference>
<dbReference type="AlphaFoldDB" id="A0A835KSL5"/>
<evidence type="ECO:0000259" key="1">
    <source>
        <dbReference type="Pfam" id="PF14368"/>
    </source>
</evidence>
<proteinExistence type="predicted"/>
<dbReference type="PANTHER" id="PTHR33286">
    <property type="entry name" value="BIFUNCTIONAL INHIBITOR/LIPID-TRANSFER PROTEIN/SEED STORAGE 2S ALBUMIN SUPERFAMILY PROTEIN"/>
    <property type="match status" value="1"/>
</dbReference>
<evidence type="ECO:0000313" key="2">
    <source>
        <dbReference type="EMBL" id="KAF8772397.1"/>
    </source>
</evidence>
<dbReference type="Proteomes" id="UP000636709">
    <property type="component" value="Unassembled WGS sequence"/>
</dbReference>